<name>A0A6J8BTR4_MYTCO</name>
<proteinExistence type="predicted"/>
<protein>
    <submittedName>
        <fullName evidence="2">Uncharacterized protein</fullName>
    </submittedName>
</protein>
<gene>
    <name evidence="2" type="ORF">MCOR_21188</name>
</gene>
<dbReference type="EMBL" id="CACVKT020003742">
    <property type="protein sequence ID" value="CAC5385677.1"/>
    <property type="molecule type" value="Genomic_DNA"/>
</dbReference>
<keyword evidence="3" id="KW-1185">Reference proteome</keyword>
<dbReference type="AlphaFoldDB" id="A0A6J8BTR4"/>
<reference evidence="2 3" key="1">
    <citation type="submission" date="2020-06" db="EMBL/GenBank/DDBJ databases">
        <authorList>
            <person name="Li R."/>
            <person name="Bekaert M."/>
        </authorList>
    </citation>
    <scope>NUCLEOTIDE SEQUENCE [LARGE SCALE GENOMIC DNA]</scope>
    <source>
        <strain evidence="3">wild</strain>
    </source>
</reference>
<dbReference type="Proteomes" id="UP000507470">
    <property type="component" value="Unassembled WGS sequence"/>
</dbReference>
<sequence length="163" mass="19575">MCQERHKSLIARYSSGGDGNGPAEEKKDQDNDIRRRRAVLVRPWLSAERRLHFGDWDQLMNELRIEDEHSFFNYVRIEPALFDEMLQRSKDQPLMRDRSRPIGCNLPSICPRRNNQHDRCPNSEPFDSGRNCKVQRLIRLYKRQQRYGRRRKLGNYGYRKNRA</sequence>
<feature type="region of interest" description="Disordered" evidence="1">
    <location>
        <begin position="1"/>
        <end position="31"/>
    </location>
</feature>
<dbReference type="OrthoDB" id="6167859at2759"/>
<organism evidence="2 3">
    <name type="scientific">Mytilus coruscus</name>
    <name type="common">Sea mussel</name>
    <dbReference type="NCBI Taxonomy" id="42192"/>
    <lineage>
        <taxon>Eukaryota</taxon>
        <taxon>Metazoa</taxon>
        <taxon>Spiralia</taxon>
        <taxon>Lophotrochozoa</taxon>
        <taxon>Mollusca</taxon>
        <taxon>Bivalvia</taxon>
        <taxon>Autobranchia</taxon>
        <taxon>Pteriomorphia</taxon>
        <taxon>Mytilida</taxon>
        <taxon>Mytiloidea</taxon>
        <taxon>Mytilidae</taxon>
        <taxon>Mytilinae</taxon>
        <taxon>Mytilus</taxon>
    </lineage>
</organism>
<evidence type="ECO:0000313" key="3">
    <source>
        <dbReference type="Proteomes" id="UP000507470"/>
    </source>
</evidence>
<evidence type="ECO:0000256" key="1">
    <source>
        <dbReference type="SAM" id="MobiDB-lite"/>
    </source>
</evidence>
<accession>A0A6J8BTR4</accession>
<evidence type="ECO:0000313" key="2">
    <source>
        <dbReference type="EMBL" id="CAC5385677.1"/>
    </source>
</evidence>